<evidence type="ECO:0000313" key="1">
    <source>
        <dbReference type="EMBL" id="KAI3699540.1"/>
    </source>
</evidence>
<evidence type="ECO:0000313" key="2">
    <source>
        <dbReference type="Proteomes" id="UP001055811"/>
    </source>
</evidence>
<keyword evidence="2" id="KW-1185">Reference proteome</keyword>
<organism evidence="1 2">
    <name type="scientific">Cichorium intybus</name>
    <name type="common">Chicory</name>
    <dbReference type="NCBI Taxonomy" id="13427"/>
    <lineage>
        <taxon>Eukaryota</taxon>
        <taxon>Viridiplantae</taxon>
        <taxon>Streptophyta</taxon>
        <taxon>Embryophyta</taxon>
        <taxon>Tracheophyta</taxon>
        <taxon>Spermatophyta</taxon>
        <taxon>Magnoliopsida</taxon>
        <taxon>eudicotyledons</taxon>
        <taxon>Gunneridae</taxon>
        <taxon>Pentapetalae</taxon>
        <taxon>asterids</taxon>
        <taxon>campanulids</taxon>
        <taxon>Asterales</taxon>
        <taxon>Asteraceae</taxon>
        <taxon>Cichorioideae</taxon>
        <taxon>Cichorieae</taxon>
        <taxon>Cichoriinae</taxon>
        <taxon>Cichorium</taxon>
    </lineage>
</organism>
<reference evidence="1 2" key="2">
    <citation type="journal article" date="2022" name="Mol. Ecol. Resour.">
        <title>The genomes of chicory, endive, great burdock and yacon provide insights into Asteraceae paleo-polyploidization history and plant inulin production.</title>
        <authorList>
            <person name="Fan W."/>
            <person name="Wang S."/>
            <person name="Wang H."/>
            <person name="Wang A."/>
            <person name="Jiang F."/>
            <person name="Liu H."/>
            <person name="Zhao H."/>
            <person name="Xu D."/>
            <person name="Zhang Y."/>
        </authorList>
    </citation>
    <scope>NUCLEOTIDE SEQUENCE [LARGE SCALE GENOMIC DNA]</scope>
    <source>
        <strain evidence="2">cv. Punajuju</strain>
        <tissue evidence="1">Leaves</tissue>
    </source>
</reference>
<accession>A0ACB8ZQC1</accession>
<comment type="caution">
    <text evidence="1">The sequence shown here is derived from an EMBL/GenBank/DDBJ whole genome shotgun (WGS) entry which is preliminary data.</text>
</comment>
<dbReference type="EMBL" id="CM042016">
    <property type="protein sequence ID" value="KAI3699540.1"/>
    <property type="molecule type" value="Genomic_DNA"/>
</dbReference>
<gene>
    <name evidence="1" type="ORF">L2E82_43929</name>
</gene>
<name>A0ACB8ZQC1_CICIN</name>
<protein>
    <submittedName>
        <fullName evidence="1">Uncharacterized protein</fullName>
    </submittedName>
</protein>
<sequence>MPAVRHCSRIDTFELKLHIERRLGSQKAQKYFNLLTRYLSQKLKNSEFNRLCVHLIGRENLRLHNELIKSILKNATLSKTPPPKQLTSKHANGTHSKPRPPNLHERKVKDRTSPLGIQEQQSATELLSLGSKPPVEVNSVEDGEEVEQNAISPGIYSRSPVKAPFGINIHSKESRKILSISTPSFHTNTCHYNSHLPPTSSLANRLKQKLKTEGLDISMDCVNLLNNGLDLFLKRIIKPSLELASSSRSLKPSMVDLRVAIQTNPKILGDDWGVQIEKICLFER</sequence>
<reference evidence="2" key="1">
    <citation type="journal article" date="2022" name="Mol. Ecol. Resour.">
        <title>The genomes of chicory, endive, great burdock and yacon provide insights into Asteraceae palaeo-polyploidization history and plant inulin production.</title>
        <authorList>
            <person name="Fan W."/>
            <person name="Wang S."/>
            <person name="Wang H."/>
            <person name="Wang A."/>
            <person name="Jiang F."/>
            <person name="Liu H."/>
            <person name="Zhao H."/>
            <person name="Xu D."/>
            <person name="Zhang Y."/>
        </authorList>
    </citation>
    <scope>NUCLEOTIDE SEQUENCE [LARGE SCALE GENOMIC DNA]</scope>
    <source>
        <strain evidence="2">cv. Punajuju</strain>
    </source>
</reference>
<dbReference type="Proteomes" id="UP001055811">
    <property type="component" value="Linkage Group LG08"/>
</dbReference>
<proteinExistence type="predicted"/>